<feature type="compositionally biased region" description="Low complexity" evidence="1">
    <location>
        <begin position="26"/>
        <end position="37"/>
    </location>
</feature>
<sequence>MLYHRPSPLTWQSFTHNKSSRRPVAQSPIQPSQSRQIMVRTPEQQQQPTWPAASVTPPPRAPTRRTIACPRPSLFNDGSRPRRHDFGLNVTRNPLMDPMSPEHLALVVDTVEKHHILEVSELRPFPVFQWFYLTRFMLQTHHGVAQWARTSARRAARRRSVLKSSLLLCVLGLLCAVVWGLMKNWCHPRLRYSWATDQLDGA</sequence>
<dbReference type="Proteomes" id="UP001446871">
    <property type="component" value="Unassembled WGS sequence"/>
</dbReference>
<comment type="caution">
    <text evidence="3">The sequence shown here is derived from an EMBL/GenBank/DDBJ whole genome shotgun (WGS) entry which is preliminary data.</text>
</comment>
<dbReference type="EMBL" id="JAQQWM010000006">
    <property type="protein sequence ID" value="KAK8060990.1"/>
    <property type="molecule type" value="Genomic_DNA"/>
</dbReference>
<accession>A0ABR1UPX8</accession>
<keyword evidence="4" id="KW-1185">Reference proteome</keyword>
<keyword evidence="2" id="KW-0472">Membrane</keyword>
<evidence type="ECO:0000313" key="3">
    <source>
        <dbReference type="EMBL" id="KAK8060990.1"/>
    </source>
</evidence>
<evidence type="ECO:0000313" key="4">
    <source>
        <dbReference type="Proteomes" id="UP001446871"/>
    </source>
</evidence>
<evidence type="ECO:0000256" key="2">
    <source>
        <dbReference type="SAM" id="Phobius"/>
    </source>
</evidence>
<keyword evidence="2" id="KW-0812">Transmembrane</keyword>
<keyword evidence="2" id="KW-1133">Transmembrane helix</keyword>
<organism evidence="3 4">
    <name type="scientific">Apiospora saccharicola</name>
    <dbReference type="NCBI Taxonomy" id="335842"/>
    <lineage>
        <taxon>Eukaryota</taxon>
        <taxon>Fungi</taxon>
        <taxon>Dikarya</taxon>
        <taxon>Ascomycota</taxon>
        <taxon>Pezizomycotina</taxon>
        <taxon>Sordariomycetes</taxon>
        <taxon>Xylariomycetidae</taxon>
        <taxon>Amphisphaeriales</taxon>
        <taxon>Apiosporaceae</taxon>
        <taxon>Apiospora</taxon>
    </lineage>
</organism>
<name>A0ABR1UPX8_9PEZI</name>
<protein>
    <submittedName>
        <fullName evidence="3">Uncharacterized protein</fullName>
    </submittedName>
</protein>
<gene>
    <name evidence="3" type="ORF">PG996_010920</name>
</gene>
<reference evidence="3 4" key="1">
    <citation type="submission" date="2023-01" db="EMBL/GenBank/DDBJ databases">
        <title>Analysis of 21 Apiospora genomes using comparative genomics revels a genus with tremendous synthesis potential of carbohydrate active enzymes and secondary metabolites.</title>
        <authorList>
            <person name="Sorensen T."/>
        </authorList>
    </citation>
    <scope>NUCLEOTIDE SEQUENCE [LARGE SCALE GENOMIC DNA]</scope>
    <source>
        <strain evidence="3 4">CBS 83171</strain>
    </source>
</reference>
<feature type="transmembrane region" description="Helical" evidence="2">
    <location>
        <begin position="161"/>
        <end position="182"/>
    </location>
</feature>
<feature type="region of interest" description="Disordered" evidence="1">
    <location>
        <begin position="1"/>
        <end position="82"/>
    </location>
</feature>
<evidence type="ECO:0000256" key="1">
    <source>
        <dbReference type="SAM" id="MobiDB-lite"/>
    </source>
</evidence>
<proteinExistence type="predicted"/>